<name>A0AAV6IQ58_9ERIC</name>
<evidence type="ECO:0000313" key="6">
    <source>
        <dbReference type="EMBL" id="KAG5528754.1"/>
    </source>
</evidence>
<evidence type="ECO:0000256" key="3">
    <source>
        <dbReference type="ARBA" id="ARBA00023125"/>
    </source>
</evidence>
<dbReference type="SUPFAM" id="SSF52540">
    <property type="entry name" value="P-loop containing nucleoside triphosphate hydrolases"/>
    <property type="match status" value="1"/>
</dbReference>
<gene>
    <name evidence="6" type="ORF">RHGRI_029424</name>
</gene>
<dbReference type="Proteomes" id="UP000823749">
    <property type="component" value="Chromosome 10"/>
</dbReference>
<keyword evidence="2" id="KW-0378">Hydrolase</keyword>
<evidence type="ECO:0000256" key="2">
    <source>
        <dbReference type="ARBA" id="ARBA00022801"/>
    </source>
</evidence>
<evidence type="ECO:0000313" key="7">
    <source>
        <dbReference type="Proteomes" id="UP000823749"/>
    </source>
</evidence>
<organism evidence="6 7">
    <name type="scientific">Rhododendron griersonianum</name>
    <dbReference type="NCBI Taxonomy" id="479676"/>
    <lineage>
        <taxon>Eukaryota</taxon>
        <taxon>Viridiplantae</taxon>
        <taxon>Streptophyta</taxon>
        <taxon>Embryophyta</taxon>
        <taxon>Tracheophyta</taxon>
        <taxon>Spermatophyta</taxon>
        <taxon>Magnoliopsida</taxon>
        <taxon>eudicotyledons</taxon>
        <taxon>Gunneridae</taxon>
        <taxon>Pentapetalae</taxon>
        <taxon>asterids</taxon>
        <taxon>Ericales</taxon>
        <taxon>Ericaceae</taxon>
        <taxon>Ericoideae</taxon>
        <taxon>Rhodoreae</taxon>
        <taxon>Rhododendron</taxon>
    </lineage>
</organism>
<dbReference type="GO" id="GO:0003677">
    <property type="term" value="F:DNA binding"/>
    <property type="evidence" value="ECO:0007669"/>
    <property type="project" value="UniProtKB-KW"/>
</dbReference>
<dbReference type="GO" id="GO:0009378">
    <property type="term" value="F:four-way junction helicase activity"/>
    <property type="evidence" value="ECO:0007669"/>
    <property type="project" value="TreeGrafter"/>
</dbReference>
<dbReference type="InterPro" id="IPR002464">
    <property type="entry name" value="DNA/RNA_helicase_DEAH_CS"/>
</dbReference>
<protein>
    <recommendedName>
        <fullName evidence="5">Helicase ATP-binding domain-containing protein</fullName>
    </recommendedName>
</protein>
<feature type="transmembrane region" description="Helical" evidence="4">
    <location>
        <begin position="177"/>
        <end position="200"/>
    </location>
</feature>
<keyword evidence="4" id="KW-0472">Membrane</keyword>
<dbReference type="GO" id="GO:0016787">
    <property type="term" value="F:hydrolase activity"/>
    <property type="evidence" value="ECO:0007669"/>
    <property type="project" value="UniProtKB-KW"/>
</dbReference>
<dbReference type="GO" id="GO:0005634">
    <property type="term" value="C:nucleus"/>
    <property type="evidence" value="ECO:0007669"/>
    <property type="project" value="TreeGrafter"/>
</dbReference>
<evidence type="ECO:0000259" key="5">
    <source>
        <dbReference type="PROSITE" id="PS51192"/>
    </source>
</evidence>
<reference evidence="6" key="1">
    <citation type="submission" date="2020-08" db="EMBL/GenBank/DDBJ databases">
        <title>Plant Genome Project.</title>
        <authorList>
            <person name="Zhang R.-G."/>
        </authorList>
    </citation>
    <scope>NUCLEOTIDE SEQUENCE</scope>
    <source>
        <strain evidence="6">WSP0</strain>
        <tissue evidence="6">Leaf</tissue>
    </source>
</reference>
<comment type="caution">
    <text evidence="6">The sequence shown here is derived from an EMBL/GenBank/DDBJ whole genome shotgun (WGS) entry which is preliminary data.</text>
</comment>
<keyword evidence="3" id="KW-0238">DNA-binding</keyword>
<comment type="similarity">
    <text evidence="1">Belongs to the helicase family. RecQ subfamily.</text>
</comment>
<keyword evidence="4" id="KW-1133">Transmembrane helix</keyword>
<dbReference type="Gene3D" id="3.40.50.300">
    <property type="entry name" value="P-loop containing nucleotide triphosphate hydrolases"/>
    <property type="match status" value="1"/>
</dbReference>
<evidence type="ECO:0000256" key="4">
    <source>
        <dbReference type="SAM" id="Phobius"/>
    </source>
</evidence>
<dbReference type="InterPro" id="IPR027417">
    <property type="entry name" value="P-loop_NTPase"/>
</dbReference>
<evidence type="ECO:0000256" key="1">
    <source>
        <dbReference type="ARBA" id="ARBA00005446"/>
    </source>
</evidence>
<dbReference type="GO" id="GO:0005737">
    <property type="term" value="C:cytoplasm"/>
    <property type="evidence" value="ECO:0007669"/>
    <property type="project" value="TreeGrafter"/>
</dbReference>
<feature type="domain" description="Helicase ATP-binding" evidence="5">
    <location>
        <begin position="1"/>
        <end position="110"/>
    </location>
</feature>
<dbReference type="PROSITE" id="PS00690">
    <property type="entry name" value="DEAH_ATP_HELICASE"/>
    <property type="match status" value="1"/>
</dbReference>
<dbReference type="PROSITE" id="PS51192">
    <property type="entry name" value="HELICASE_ATP_BIND_1"/>
    <property type="match status" value="1"/>
</dbReference>
<proteinExistence type="inferred from homology"/>
<dbReference type="EMBL" id="JACTNZ010000010">
    <property type="protein sequence ID" value="KAG5528754.1"/>
    <property type="molecule type" value="Genomic_DNA"/>
</dbReference>
<keyword evidence="7" id="KW-1185">Reference proteome</keyword>
<keyword evidence="4" id="KW-0812">Transmembrane</keyword>
<accession>A0AAV6IQ58</accession>
<dbReference type="PANTHER" id="PTHR13710:SF108">
    <property type="entry name" value="ATP-DEPENDENT DNA HELICASE Q4"/>
    <property type="match status" value="1"/>
</dbReference>
<dbReference type="GO" id="GO:0043138">
    <property type="term" value="F:3'-5' DNA helicase activity"/>
    <property type="evidence" value="ECO:0007669"/>
    <property type="project" value="TreeGrafter"/>
</dbReference>
<dbReference type="GO" id="GO:0005694">
    <property type="term" value="C:chromosome"/>
    <property type="evidence" value="ECO:0007669"/>
    <property type="project" value="TreeGrafter"/>
</dbReference>
<dbReference type="InterPro" id="IPR014001">
    <property type="entry name" value="Helicase_ATP-bd"/>
</dbReference>
<dbReference type="AlphaFoldDB" id="A0AAV6IQ58"/>
<dbReference type="PANTHER" id="PTHR13710">
    <property type="entry name" value="DNA HELICASE RECQ FAMILY MEMBER"/>
    <property type="match status" value="1"/>
</dbReference>
<sequence>MTNVNNNWHDDDQTTTNDDTTQVLLVSPERFLNVEFMYIFSATPVISLLVVDEAHCVSEWSHYFWPSYMRLRASLLRTRLNVHCILAMTSTATTKTLDDVMCALEIPQTNFIKSAHMKDDLLLSVSLSRNRQVWINKIFRSGNITACLEYPCFAGWRRVVGLVAGAICPDMFSSLRFAGFLTVLLSAFSISHGVVVLGCWSEVKMCNVHMARRAFT</sequence>
<dbReference type="GO" id="GO:0000724">
    <property type="term" value="P:double-strand break repair via homologous recombination"/>
    <property type="evidence" value="ECO:0007669"/>
    <property type="project" value="TreeGrafter"/>
</dbReference>